<feature type="region of interest" description="Disordered" evidence="2">
    <location>
        <begin position="1"/>
        <end position="22"/>
    </location>
</feature>
<feature type="coiled-coil region" evidence="1">
    <location>
        <begin position="70"/>
        <end position="97"/>
    </location>
</feature>
<organism evidence="3 4">
    <name type="scientific">Aldrovandia affinis</name>
    <dbReference type="NCBI Taxonomy" id="143900"/>
    <lineage>
        <taxon>Eukaryota</taxon>
        <taxon>Metazoa</taxon>
        <taxon>Chordata</taxon>
        <taxon>Craniata</taxon>
        <taxon>Vertebrata</taxon>
        <taxon>Euteleostomi</taxon>
        <taxon>Actinopterygii</taxon>
        <taxon>Neopterygii</taxon>
        <taxon>Teleostei</taxon>
        <taxon>Notacanthiformes</taxon>
        <taxon>Halosauridae</taxon>
        <taxon>Aldrovandia</taxon>
    </lineage>
</organism>
<sequence length="119" mass="13351">MGHKRHQHPVSAPIAAAGAASHPVAEEGSTMAVVALTIIHWFQRILKDESQRITKATVECQVQLLQMGQVQGLEEQHLKDTDQMQNLQEELEQQSATDSGIDLQEQLIILREQLQEVQH</sequence>
<dbReference type="Proteomes" id="UP001221898">
    <property type="component" value="Unassembled WGS sequence"/>
</dbReference>
<evidence type="ECO:0000313" key="4">
    <source>
        <dbReference type="Proteomes" id="UP001221898"/>
    </source>
</evidence>
<comment type="caution">
    <text evidence="3">The sequence shown here is derived from an EMBL/GenBank/DDBJ whole genome shotgun (WGS) entry which is preliminary data.</text>
</comment>
<name>A0AAD7RJ90_9TELE</name>
<dbReference type="AlphaFoldDB" id="A0AAD7RJ90"/>
<protein>
    <submittedName>
        <fullName evidence="3">Uncharacterized protein</fullName>
    </submittedName>
</protein>
<keyword evidence="4" id="KW-1185">Reference proteome</keyword>
<reference evidence="3" key="1">
    <citation type="journal article" date="2023" name="Science">
        <title>Genome structures resolve the early diversification of teleost fishes.</title>
        <authorList>
            <person name="Parey E."/>
            <person name="Louis A."/>
            <person name="Montfort J."/>
            <person name="Bouchez O."/>
            <person name="Roques C."/>
            <person name="Iampietro C."/>
            <person name="Lluch J."/>
            <person name="Castinel A."/>
            <person name="Donnadieu C."/>
            <person name="Desvignes T."/>
            <person name="Floi Bucao C."/>
            <person name="Jouanno E."/>
            <person name="Wen M."/>
            <person name="Mejri S."/>
            <person name="Dirks R."/>
            <person name="Jansen H."/>
            <person name="Henkel C."/>
            <person name="Chen W.J."/>
            <person name="Zahm M."/>
            <person name="Cabau C."/>
            <person name="Klopp C."/>
            <person name="Thompson A.W."/>
            <person name="Robinson-Rechavi M."/>
            <person name="Braasch I."/>
            <person name="Lecointre G."/>
            <person name="Bobe J."/>
            <person name="Postlethwait J.H."/>
            <person name="Berthelot C."/>
            <person name="Roest Crollius H."/>
            <person name="Guiguen Y."/>
        </authorList>
    </citation>
    <scope>NUCLEOTIDE SEQUENCE</scope>
    <source>
        <strain evidence="3">NC1722</strain>
    </source>
</reference>
<dbReference type="EMBL" id="JAINUG010000258">
    <property type="protein sequence ID" value="KAJ8385112.1"/>
    <property type="molecule type" value="Genomic_DNA"/>
</dbReference>
<feature type="compositionally biased region" description="Low complexity" evidence="2">
    <location>
        <begin position="9"/>
        <end position="22"/>
    </location>
</feature>
<gene>
    <name evidence="3" type="ORF">AAFF_G00192530</name>
</gene>
<accession>A0AAD7RJ90</accession>
<evidence type="ECO:0000256" key="2">
    <source>
        <dbReference type="SAM" id="MobiDB-lite"/>
    </source>
</evidence>
<evidence type="ECO:0000256" key="1">
    <source>
        <dbReference type="SAM" id="Coils"/>
    </source>
</evidence>
<keyword evidence="1" id="KW-0175">Coiled coil</keyword>
<evidence type="ECO:0000313" key="3">
    <source>
        <dbReference type="EMBL" id="KAJ8385112.1"/>
    </source>
</evidence>
<proteinExistence type="predicted"/>